<dbReference type="Proteomes" id="UP001162480">
    <property type="component" value="Chromosome 14"/>
</dbReference>
<keyword evidence="1" id="KW-1133">Transmembrane helix</keyword>
<gene>
    <name evidence="2" type="ORF">OCTVUL_1B003206</name>
</gene>
<evidence type="ECO:0000313" key="3">
    <source>
        <dbReference type="Proteomes" id="UP001162480"/>
    </source>
</evidence>
<protein>
    <submittedName>
        <fullName evidence="2">Uncharacterized protein</fullName>
    </submittedName>
</protein>
<dbReference type="EMBL" id="OX597827">
    <property type="protein sequence ID" value="CAI9732860.1"/>
    <property type="molecule type" value="Genomic_DNA"/>
</dbReference>
<name>A0AA36FCC2_OCTVU</name>
<sequence length="116" mass="13592">MSDKLLGDISSNFTFQFQILPRLTLPFIILGLVISTNFHPSSKIAGLVPKLEIIIIKAPVEQYPITLEITGQMPNLERIILLIFIYFRFYFKIFFSWFFSYEGPSLNYCLVRRHLQ</sequence>
<feature type="transmembrane region" description="Helical" evidence="1">
    <location>
        <begin position="15"/>
        <end position="34"/>
    </location>
</feature>
<evidence type="ECO:0000313" key="2">
    <source>
        <dbReference type="EMBL" id="CAI9732860.1"/>
    </source>
</evidence>
<keyword evidence="3" id="KW-1185">Reference proteome</keyword>
<feature type="transmembrane region" description="Helical" evidence="1">
    <location>
        <begin position="79"/>
        <end position="99"/>
    </location>
</feature>
<keyword evidence="1" id="KW-0472">Membrane</keyword>
<keyword evidence="1" id="KW-0812">Transmembrane</keyword>
<organism evidence="2 3">
    <name type="scientific">Octopus vulgaris</name>
    <name type="common">Common octopus</name>
    <dbReference type="NCBI Taxonomy" id="6645"/>
    <lineage>
        <taxon>Eukaryota</taxon>
        <taxon>Metazoa</taxon>
        <taxon>Spiralia</taxon>
        <taxon>Lophotrochozoa</taxon>
        <taxon>Mollusca</taxon>
        <taxon>Cephalopoda</taxon>
        <taxon>Coleoidea</taxon>
        <taxon>Octopodiformes</taxon>
        <taxon>Octopoda</taxon>
        <taxon>Incirrata</taxon>
        <taxon>Octopodidae</taxon>
        <taxon>Octopus</taxon>
    </lineage>
</organism>
<dbReference type="AlphaFoldDB" id="A0AA36FCC2"/>
<evidence type="ECO:0000256" key="1">
    <source>
        <dbReference type="SAM" id="Phobius"/>
    </source>
</evidence>
<reference evidence="2" key="1">
    <citation type="submission" date="2023-08" db="EMBL/GenBank/DDBJ databases">
        <authorList>
            <person name="Alioto T."/>
            <person name="Alioto T."/>
            <person name="Gomez Garrido J."/>
        </authorList>
    </citation>
    <scope>NUCLEOTIDE SEQUENCE</scope>
</reference>
<accession>A0AA36FCC2</accession>
<proteinExistence type="predicted"/>